<feature type="region of interest" description="Disordered" evidence="1">
    <location>
        <begin position="70"/>
        <end position="280"/>
    </location>
</feature>
<feature type="compositionally biased region" description="Basic and acidic residues" evidence="1">
    <location>
        <begin position="124"/>
        <end position="167"/>
    </location>
</feature>
<proteinExistence type="predicted"/>
<sequence>MPLGEALENNDDYVISLLTRDAEANKKRYLTNGLGSLLPTSSRRSKDAPKPNTRFLRNIVRDADAHNAALKAKEEEESRARLRELRRGGKRGREEDGEGREEHRAKRSRGGKREGRWAGVLDGLGEKGKRAERRRVEVEDGRGDEEGSRHGHEPRRDRERGREDDPRRHKHDRTSTTTDERRHARPRDRRKRSESCSSSRSRSPRPAARPPRHDQPKEQADQDSDPLDDVIGPSPPPKILARGRGANKVASTIDTRFNPSYNPKTDVDLSPDEGGQDGERDDWDMALEALRDRAKWRVKGGDRLREAGFTEEEEVGKWEKNSGLVGSKDDGGGGEKGVEDVRWAKRGEGREWDRGKVVDGEGGVDVKASWGRLKDS</sequence>
<evidence type="ECO:0000256" key="1">
    <source>
        <dbReference type="SAM" id="MobiDB-lite"/>
    </source>
</evidence>
<dbReference type="PANTHER" id="PTHR40132">
    <property type="entry name" value="PRE-MRNA-SPLICING FACTOR 38B"/>
    <property type="match status" value="1"/>
</dbReference>
<feature type="compositionally biased region" description="Polar residues" evidence="1">
    <location>
        <begin position="249"/>
        <end position="263"/>
    </location>
</feature>
<name>A0AAJ0D8G8_9PEZI</name>
<feature type="compositionally biased region" description="Basic and acidic residues" evidence="1">
    <location>
        <begin position="70"/>
        <end position="104"/>
    </location>
</feature>
<dbReference type="AlphaFoldDB" id="A0AAJ0D8G8"/>
<dbReference type="EMBL" id="JAWDJX010000043">
    <property type="protein sequence ID" value="KAK3049004.1"/>
    <property type="molecule type" value="Genomic_DNA"/>
</dbReference>
<feature type="compositionally biased region" description="Low complexity" evidence="1">
    <location>
        <begin position="195"/>
        <end position="206"/>
    </location>
</feature>
<reference evidence="2" key="1">
    <citation type="submission" date="2023-04" db="EMBL/GenBank/DDBJ databases">
        <title>Black Yeasts Isolated from many extreme environments.</title>
        <authorList>
            <person name="Coleine C."/>
            <person name="Stajich J.E."/>
            <person name="Selbmann L."/>
        </authorList>
    </citation>
    <scope>NUCLEOTIDE SEQUENCE</scope>
    <source>
        <strain evidence="2">CCFEE 5312</strain>
    </source>
</reference>
<accession>A0AAJ0D8G8</accession>
<evidence type="ECO:0000313" key="3">
    <source>
        <dbReference type="Proteomes" id="UP001271007"/>
    </source>
</evidence>
<feature type="compositionally biased region" description="Basic residues" evidence="1">
    <location>
        <begin position="183"/>
        <end position="192"/>
    </location>
</feature>
<protein>
    <recommendedName>
        <fullName evidence="4">Pre-mRNA-splicing factor 38B</fullName>
    </recommendedName>
</protein>
<evidence type="ECO:0008006" key="4">
    <source>
        <dbReference type="Google" id="ProtNLM"/>
    </source>
</evidence>
<comment type="caution">
    <text evidence="2">The sequence shown here is derived from an EMBL/GenBank/DDBJ whole genome shotgun (WGS) entry which is preliminary data.</text>
</comment>
<feature type="compositionally biased region" description="Basic and acidic residues" evidence="1">
    <location>
        <begin position="327"/>
        <end position="340"/>
    </location>
</feature>
<gene>
    <name evidence="2" type="ORF">LTR09_009658</name>
</gene>
<evidence type="ECO:0000313" key="2">
    <source>
        <dbReference type="EMBL" id="KAK3049004.1"/>
    </source>
</evidence>
<feature type="compositionally biased region" description="Basic and acidic residues" evidence="1">
    <location>
        <begin position="211"/>
        <end position="220"/>
    </location>
</feature>
<organism evidence="2 3">
    <name type="scientific">Extremus antarcticus</name>
    <dbReference type="NCBI Taxonomy" id="702011"/>
    <lineage>
        <taxon>Eukaryota</taxon>
        <taxon>Fungi</taxon>
        <taxon>Dikarya</taxon>
        <taxon>Ascomycota</taxon>
        <taxon>Pezizomycotina</taxon>
        <taxon>Dothideomycetes</taxon>
        <taxon>Dothideomycetidae</taxon>
        <taxon>Mycosphaerellales</taxon>
        <taxon>Extremaceae</taxon>
        <taxon>Extremus</taxon>
    </lineage>
</organism>
<dbReference type="PANTHER" id="PTHR40132:SF1">
    <property type="entry name" value="PRE-MRNA-SPLICING FACTOR 38B"/>
    <property type="match status" value="1"/>
</dbReference>
<feature type="region of interest" description="Disordered" evidence="1">
    <location>
        <begin position="33"/>
        <end position="52"/>
    </location>
</feature>
<keyword evidence="3" id="KW-1185">Reference proteome</keyword>
<feature type="compositionally biased region" description="Acidic residues" evidence="1">
    <location>
        <begin position="269"/>
        <end position="280"/>
    </location>
</feature>
<dbReference type="Proteomes" id="UP001271007">
    <property type="component" value="Unassembled WGS sequence"/>
</dbReference>
<feature type="region of interest" description="Disordered" evidence="1">
    <location>
        <begin position="310"/>
        <end position="340"/>
    </location>
</feature>